<keyword evidence="10" id="KW-0479">Metal-binding</keyword>
<dbReference type="SUPFAM" id="SSF53244">
    <property type="entry name" value="MurD-like peptide ligases, peptide-binding domain"/>
    <property type="match status" value="1"/>
</dbReference>
<dbReference type="PANTHER" id="PTHR11136">
    <property type="entry name" value="FOLYLPOLYGLUTAMATE SYNTHASE-RELATED"/>
    <property type="match status" value="1"/>
</dbReference>
<dbReference type="GO" id="GO:0008841">
    <property type="term" value="F:dihydrofolate synthase activity"/>
    <property type="evidence" value="ECO:0007669"/>
    <property type="project" value="UniProtKB-EC"/>
</dbReference>
<evidence type="ECO:0000256" key="22">
    <source>
        <dbReference type="PIRNR" id="PIRNR001563"/>
    </source>
</evidence>
<evidence type="ECO:0000256" key="8">
    <source>
        <dbReference type="ARBA" id="ARBA00019357"/>
    </source>
</evidence>
<dbReference type="PANTHER" id="PTHR11136:SF0">
    <property type="entry name" value="DIHYDROFOLATE SYNTHETASE-RELATED"/>
    <property type="match status" value="1"/>
</dbReference>
<dbReference type="RefSeq" id="WP_090646892.1">
    <property type="nucleotide sequence ID" value="NZ_CBCRYE010000004.1"/>
</dbReference>
<organism evidence="25 26">
    <name type="scientific">Asticcacaulis taihuensis</name>
    <dbReference type="NCBI Taxonomy" id="260084"/>
    <lineage>
        <taxon>Bacteria</taxon>
        <taxon>Pseudomonadati</taxon>
        <taxon>Pseudomonadota</taxon>
        <taxon>Alphaproteobacteria</taxon>
        <taxon>Caulobacterales</taxon>
        <taxon>Caulobacteraceae</taxon>
        <taxon>Asticcacaulis</taxon>
    </lineage>
</organism>
<dbReference type="AlphaFoldDB" id="A0A1G4RG86"/>
<sequence length="433" mass="46849">MTDRLLPFDAPLERLKALHPKLIDLNLDRMLRVCEALGRPQDRLPPIVHVAGTNGKGSTIALLRAMAEAQGLRVHVYTSPHLVHFAERIRLAGTLIDEDYLAYTLSRVEAANAGQPLTFFESTTAAAFLAFSETPADLLLLETGLGGRLDATNIIAHPKLTIITPIDYDHQAFLGDDLATIARQKAGIFKRGTPALSARQPDEAAQALEWQALKHSISLTSMGQGIDAWREGDRLIFQDEDALYDLPLPALAGAHQIENAGLAIKASLMLGLSTEAIETGLKTAQWPGRLQALKAGPLYEALTDRASELWLDGGHNPHAARALRDFIDRQQSRDPKPLHLICGLINTKDAGEFFGHFAGLEVQISCVSFSSDAAIPPDQLAAAAQSKGLKASVVESPLEAIKALPSEPIRVLICGSLYLVGDCLALSEETWPR</sequence>
<evidence type="ECO:0000256" key="13">
    <source>
        <dbReference type="ARBA" id="ARBA00022842"/>
    </source>
</evidence>
<dbReference type="GO" id="GO:0046654">
    <property type="term" value="P:tetrahydrofolate biosynthetic process"/>
    <property type="evidence" value="ECO:0007669"/>
    <property type="project" value="UniProtKB-UniPathway"/>
</dbReference>
<comment type="similarity">
    <text evidence="5 22">Belongs to the folylpolyglutamate synthase family.</text>
</comment>
<comment type="catalytic activity">
    <reaction evidence="21">
        <text>7,8-dihydropteroate + L-glutamate + ATP = 7,8-dihydrofolate + ADP + phosphate + H(+)</text>
        <dbReference type="Rhea" id="RHEA:23584"/>
        <dbReference type="ChEBI" id="CHEBI:15378"/>
        <dbReference type="ChEBI" id="CHEBI:17839"/>
        <dbReference type="ChEBI" id="CHEBI:29985"/>
        <dbReference type="ChEBI" id="CHEBI:30616"/>
        <dbReference type="ChEBI" id="CHEBI:43474"/>
        <dbReference type="ChEBI" id="CHEBI:57451"/>
        <dbReference type="ChEBI" id="CHEBI:456216"/>
        <dbReference type="EC" id="6.3.2.12"/>
    </reaction>
</comment>
<keyword evidence="14" id="KW-0289">Folate biosynthesis</keyword>
<evidence type="ECO:0000259" key="23">
    <source>
        <dbReference type="Pfam" id="PF02875"/>
    </source>
</evidence>
<dbReference type="STRING" id="260084.SAMN02927928_1905"/>
<dbReference type="GO" id="GO:0005737">
    <property type="term" value="C:cytoplasm"/>
    <property type="evidence" value="ECO:0007669"/>
    <property type="project" value="TreeGrafter"/>
</dbReference>
<dbReference type="OrthoDB" id="9809356at2"/>
<dbReference type="Proteomes" id="UP000199150">
    <property type="component" value="Unassembled WGS sequence"/>
</dbReference>
<dbReference type="InterPro" id="IPR018109">
    <property type="entry name" value="Folylpolyglutamate_synth_CS"/>
</dbReference>
<dbReference type="NCBIfam" id="TIGR01499">
    <property type="entry name" value="folC"/>
    <property type="match status" value="1"/>
</dbReference>
<dbReference type="PIRSF" id="PIRSF001563">
    <property type="entry name" value="Folylpolyglu_synth"/>
    <property type="match status" value="1"/>
</dbReference>
<evidence type="ECO:0000256" key="5">
    <source>
        <dbReference type="ARBA" id="ARBA00008276"/>
    </source>
</evidence>
<evidence type="ECO:0000313" key="26">
    <source>
        <dbReference type="Proteomes" id="UP000199150"/>
    </source>
</evidence>
<proteinExistence type="inferred from homology"/>
<gene>
    <name evidence="25" type="ORF">SAMN02927928_1905</name>
</gene>
<evidence type="ECO:0000256" key="9">
    <source>
        <dbReference type="ARBA" id="ARBA00022598"/>
    </source>
</evidence>
<keyword evidence="26" id="KW-1185">Reference proteome</keyword>
<evidence type="ECO:0000259" key="24">
    <source>
        <dbReference type="Pfam" id="PF08245"/>
    </source>
</evidence>
<dbReference type="InterPro" id="IPR001645">
    <property type="entry name" value="Folylpolyglutamate_synth"/>
</dbReference>
<dbReference type="InterPro" id="IPR013221">
    <property type="entry name" value="Mur_ligase_cen"/>
</dbReference>
<dbReference type="PROSITE" id="PS01012">
    <property type="entry name" value="FOLYLPOLYGLU_SYNT_2"/>
    <property type="match status" value="1"/>
</dbReference>
<dbReference type="SUPFAM" id="SSF53623">
    <property type="entry name" value="MurD-like peptide ligases, catalytic domain"/>
    <property type="match status" value="1"/>
</dbReference>
<evidence type="ECO:0000256" key="2">
    <source>
        <dbReference type="ARBA" id="ARBA00002714"/>
    </source>
</evidence>
<comment type="pathway">
    <text evidence="3">Cofactor biosynthesis; tetrahydrofolate biosynthesis; 7,8-dihydrofolate from 2-amino-4-hydroxy-6-hydroxymethyl-7,8-dihydropteridine diphosphate and 4-aminobenzoate: step 2/2.</text>
</comment>
<accession>A0A1G4RG86</accession>
<keyword evidence="12 22" id="KW-0067">ATP-binding</keyword>
<evidence type="ECO:0000256" key="18">
    <source>
        <dbReference type="ARBA" id="ARBA00047493"/>
    </source>
</evidence>
<evidence type="ECO:0000256" key="11">
    <source>
        <dbReference type="ARBA" id="ARBA00022741"/>
    </source>
</evidence>
<evidence type="ECO:0000256" key="10">
    <source>
        <dbReference type="ARBA" id="ARBA00022723"/>
    </source>
</evidence>
<dbReference type="GO" id="GO:0005524">
    <property type="term" value="F:ATP binding"/>
    <property type="evidence" value="ECO:0007669"/>
    <property type="project" value="UniProtKB-KW"/>
</dbReference>
<dbReference type="Gene3D" id="3.40.1190.10">
    <property type="entry name" value="Mur-like, catalytic domain"/>
    <property type="match status" value="1"/>
</dbReference>
<evidence type="ECO:0000256" key="7">
    <source>
        <dbReference type="ARBA" id="ARBA00013025"/>
    </source>
</evidence>
<evidence type="ECO:0000256" key="17">
    <source>
        <dbReference type="ARBA" id="ARBA00032510"/>
    </source>
</evidence>
<evidence type="ECO:0000256" key="14">
    <source>
        <dbReference type="ARBA" id="ARBA00022909"/>
    </source>
</evidence>
<comment type="catalytic activity">
    <reaction evidence="20">
        <text>(6R)-5,10-methylenetetrahydrofolyl-(gamma-L-Glu)(n) + L-glutamate + ATP = (6R)-5,10-methylenetetrahydrofolyl-(gamma-L-Glu)(n+1) + ADP + phosphate + H(+)</text>
        <dbReference type="Rhea" id="RHEA:51912"/>
        <dbReference type="Rhea" id="RHEA-COMP:13257"/>
        <dbReference type="Rhea" id="RHEA-COMP:13258"/>
        <dbReference type="ChEBI" id="CHEBI:15378"/>
        <dbReference type="ChEBI" id="CHEBI:29985"/>
        <dbReference type="ChEBI" id="CHEBI:30616"/>
        <dbReference type="ChEBI" id="CHEBI:43474"/>
        <dbReference type="ChEBI" id="CHEBI:136572"/>
        <dbReference type="ChEBI" id="CHEBI:456216"/>
        <dbReference type="EC" id="6.3.2.17"/>
    </reaction>
</comment>
<evidence type="ECO:0000256" key="16">
    <source>
        <dbReference type="ARBA" id="ARBA00030592"/>
    </source>
</evidence>
<dbReference type="EMBL" id="FMTS01000002">
    <property type="protein sequence ID" value="SCW55962.1"/>
    <property type="molecule type" value="Genomic_DNA"/>
</dbReference>
<evidence type="ECO:0000313" key="25">
    <source>
        <dbReference type="EMBL" id="SCW55962.1"/>
    </source>
</evidence>
<dbReference type="Pfam" id="PF02875">
    <property type="entry name" value="Mur_ligase_C"/>
    <property type="match status" value="1"/>
</dbReference>
<dbReference type="GO" id="GO:0046656">
    <property type="term" value="P:folic acid biosynthetic process"/>
    <property type="evidence" value="ECO:0007669"/>
    <property type="project" value="UniProtKB-KW"/>
</dbReference>
<dbReference type="GO" id="GO:0046872">
    <property type="term" value="F:metal ion binding"/>
    <property type="evidence" value="ECO:0007669"/>
    <property type="project" value="UniProtKB-KW"/>
</dbReference>
<dbReference type="Gene3D" id="3.90.190.20">
    <property type="entry name" value="Mur ligase, C-terminal domain"/>
    <property type="match status" value="1"/>
</dbReference>
<dbReference type="Pfam" id="PF08245">
    <property type="entry name" value="Mur_ligase_M"/>
    <property type="match status" value="1"/>
</dbReference>
<feature type="domain" description="Mur ligase C-terminal" evidence="23">
    <location>
        <begin position="310"/>
        <end position="416"/>
    </location>
</feature>
<protein>
    <recommendedName>
        <fullName evidence="8">Dihydrofolate synthase/folylpolyglutamate synthase</fullName>
        <ecNumber evidence="6">6.3.2.12</ecNumber>
        <ecNumber evidence="7">6.3.2.17</ecNumber>
    </recommendedName>
    <alternativeName>
        <fullName evidence="17">Folylpoly-gamma-glutamate synthetase-dihydrofolate synthetase</fullName>
    </alternativeName>
    <alternativeName>
        <fullName evidence="15">Folylpolyglutamate synthetase</fullName>
    </alternativeName>
    <alternativeName>
        <fullName evidence="16">Tetrahydrofolylpolyglutamate synthase</fullName>
    </alternativeName>
</protein>
<evidence type="ECO:0000256" key="21">
    <source>
        <dbReference type="ARBA" id="ARBA00049161"/>
    </source>
</evidence>
<evidence type="ECO:0000256" key="6">
    <source>
        <dbReference type="ARBA" id="ARBA00013023"/>
    </source>
</evidence>
<keyword evidence="9 22" id="KW-0436">Ligase</keyword>
<comment type="pathway">
    <text evidence="4">Cofactor biosynthesis; tetrahydrofolylpolyglutamate biosynthesis.</text>
</comment>
<dbReference type="InterPro" id="IPR004101">
    <property type="entry name" value="Mur_ligase_C"/>
</dbReference>
<dbReference type="InterPro" id="IPR036615">
    <property type="entry name" value="Mur_ligase_C_dom_sf"/>
</dbReference>
<comment type="function">
    <text evidence="2">Functions in two distinct reactions of the de novo folate biosynthetic pathway. Catalyzes the addition of a glutamate residue to dihydropteroate (7,8-dihydropteroate or H2Pte) to form dihydrofolate (7,8-dihydrofolate monoglutamate or H2Pte-Glu). Also catalyzes successive additions of L-glutamate to tetrahydrofolate or 10-formyltetrahydrofolate or 5,10-methylenetetrahydrofolate, leading to folylpolyglutamate derivatives.</text>
</comment>
<feature type="domain" description="Mur ligase central" evidence="24">
    <location>
        <begin position="50"/>
        <end position="265"/>
    </location>
</feature>
<evidence type="ECO:0000256" key="4">
    <source>
        <dbReference type="ARBA" id="ARBA00005150"/>
    </source>
</evidence>
<dbReference type="InterPro" id="IPR036565">
    <property type="entry name" value="Mur-like_cat_sf"/>
</dbReference>
<keyword evidence="13" id="KW-0460">Magnesium</keyword>
<evidence type="ECO:0000256" key="20">
    <source>
        <dbReference type="ARBA" id="ARBA00049035"/>
    </source>
</evidence>
<comment type="catalytic activity">
    <reaction evidence="19">
        <text>10-formyltetrahydrofolyl-(gamma-L-Glu)(n) + L-glutamate + ATP = 10-formyltetrahydrofolyl-(gamma-L-Glu)(n+1) + ADP + phosphate + H(+)</text>
        <dbReference type="Rhea" id="RHEA:51904"/>
        <dbReference type="Rhea" id="RHEA-COMP:13088"/>
        <dbReference type="Rhea" id="RHEA-COMP:14300"/>
        <dbReference type="ChEBI" id="CHEBI:15378"/>
        <dbReference type="ChEBI" id="CHEBI:29985"/>
        <dbReference type="ChEBI" id="CHEBI:30616"/>
        <dbReference type="ChEBI" id="CHEBI:43474"/>
        <dbReference type="ChEBI" id="CHEBI:134413"/>
        <dbReference type="ChEBI" id="CHEBI:456216"/>
        <dbReference type="EC" id="6.3.2.17"/>
    </reaction>
</comment>
<dbReference type="EC" id="6.3.2.17" evidence="7"/>
<dbReference type="FunFam" id="3.40.1190.10:FF:000011">
    <property type="entry name" value="Folylpolyglutamate synthase/dihydrofolate synthase"/>
    <property type="match status" value="1"/>
</dbReference>
<dbReference type="UniPathway" id="UPA00077">
    <property type="reaction ID" value="UER00157"/>
</dbReference>
<dbReference type="GO" id="GO:0004326">
    <property type="term" value="F:tetrahydrofolylpolyglutamate synthase activity"/>
    <property type="evidence" value="ECO:0007669"/>
    <property type="project" value="UniProtKB-EC"/>
</dbReference>
<comment type="cofactor">
    <cofactor evidence="1">
        <name>Mg(2+)</name>
        <dbReference type="ChEBI" id="CHEBI:18420"/>
    </cofactor>
</comment>
<comment type="catalytic activity">
    <reaction evidence="18">
        <text>(6S)-5,6,7,8-tetrahydrofolyl-(gamma-L-Glu)(n) + L-glutamate + ATP = (6S)-5,6,7,8-tetrahydrofolyl-(gamma-L-Glu)(n+1) + ADP + phosphate + H(+)</text>
        <dbReference type="Rhea" id="RHEA:10580"/>
        <dbReference type="Rhea" id="RHEA-COMP:14738"/>
        <dbReference type="Rhea" id="RHEA-COMP:14740"/>
        <dbReference type="ChEBI" id="CHEBI:15378"/>
        <dbReference type="ChEBI" id="CHEBI:29985"/>
        <dbReference type="ChEBI" id="CHEBI:30616"/>
        <dbReference type="ChEBI" id="CHEBI:43474"/>
        <dbReference type="ChEBI" id="CHEBI:141005"/>
        <dbReference type="ChEBI" id="CHEBI:456216"/>
        <dbReference type="EC" id="6.3.2.17"/>
    </reaction>
</comment>
<name>A0A1G4RG86_9CAUL</name>
<dbReference type="EC" id="6.3.2.12" evidence="6"/>
<evidence type="ECO:0000256" key="1">
    <source>
        <dbReference type="ARBA" id="ARBA00001946"/>
    </source>
</evidence>
<evidence type="ECO:0000256" key="19">
    <source>
        <dbReference type="ARBA" id="ARBA00047808"/>
    </source>
</evidence>
<evidence type="ECO:0000256" key="12">
    <source>
        <dbReference type="ARBA" id="ARBA00022840"/>
    </source>
</evidence>
<keyword evidence="11 22" id="KW-0547">Nucleotide-binding</keyword>
<evidence type="ECO:0000256" key="15">
    <source>
        <dbReference type="ARBA" id="ARBA00030048"/>
    </source>
</evidence>
<reference evidence="26" key="1">
    <citation type="submission" date="2016-10" db="EMBL/GenBank/DDBJ databases">
        <authorList>
            <person name="Varghese N."/>
            <person name="Submissions S."/>
        </authorList>
    </citation>
    <scope>NUCLEOTIDE SEQUENCE [LARGE SCALE GENOMIC DNA]</scope>
    <source>
        <strain evidence="26">CGMCC 1.3431</strain>
    </source>
</reference>
<evidence type="ECO:0000256" key="3">
    <source>
        <dbReference type="ARBA" id="ARBA00004799"/>
    </source>
</evidence>